<proteinExistence type="predicted"/>
<dbReference type="PATRIC" id="fig|1641875.4.peg.2193"/>
<dbReference type="InterPro" id="IPR010064">
    <property type="entry name" value="HK97-gp10_tail"/>
</dbReference>
<evidence type="ECO:0000313" key="2">
    <source>
        <dbReference type="EMBL" id="KRS11040.1"/>
    </source>
</evidence>
<accession>A0A0T5NQJ0</accession>
<evidence type="ECO:0008006" key="4">
    <source>
        <dbReference type="Google" id="ProtNLM"/>
    </source>
</evidence>
<feature type="region of interest" description="Disordered" evidence="1">
    <location>
        <begin position="58"/>
        <end position="78"/>
    </location>
</feature>
<dbReference type="Proteomes" id="UP000051295">
    <property type="component" value="Unassembled WGS sequence"/>
</dbReference>
<dbReference type="NCBIfam" id="TIGR01725">
    <property type="entry name" value="phge_HK97_gp10"/>
    <property type="match status" value="1"/>
</dbReference>
<dbReference type="OrthoDB" id="8480914at2"/>
<keyword evidence="3" id="KW-1185">Reference proteome</keyword>
<sequence length="144" mass="15112">MSKTKSLAEQSRILGERLKAIPETVLRDVQPALVKGAEEVAGAMGALVPVDEGDLKASITVTPPGQTTPPYAEGGGERTAGENQALVTVGNEGVRHGHLQEFGTVKAEAQPFMRPGARIAKPKALRRIQRAVGRAVRKAAEGGK</sequence>
<dbReference type="Pfam" id="PF04883">
    <property type="entry name" value="HK97-gp10_like"/>
    <property type="match status" value="1"/>
</dbReference>
<gene>
    <name evidence="2" type="ORF">XM53_18345</name>
</gene>
<dbReference type="EMBL" id="LAXJ01000024">
    <property type="protein sequence ID" value="KRS11040.1"/>
    <property type="molecule type" value="Genomic_DNA"/>
</dbReference>
<dbReference type="STRING" id="1641875.XM53_18345"/>
<feature type="compositionally biased region" description="Polar residues" evidence="1">
    <location>
        <begin position="59"/>
        <end position="69"/>
    </location>
</feature>
<dbReference type="AlphaFoldDB" id="A0A0T5NQJ0"/>
<protein>
    <recommendedName>
        <fullName evidence="4">HK97 gp10 family phage protein</fullName>
    </recommendedName>
</protein>
<dbReference type="RefSeq" id="WP_057795975.1">
    <property type="nucleotide sequence ID" value="NZ_LAXJ01000024.1"/>
</dbReference>
<evidence type="ECO:0000256" key="1">
    <source>
        <dbReference type="SAM" id="MobiDB-lite"/>
    </source>
</evidence>
<name>A0A0T5NQJ0_9RHOB</name>
<organism evidence="2 3">
    <name type="scientific">Roseovarius atlanticus</name>
    <dbReference type="NCBI Taxonomy" id="1641875"/>
    <lineage>
        <taxon>Bacteria</taxon>
        <taxon>Pseudomonadati</taxon>
        <taxon>Pseudomonadota</taxon>
        <taxon>Alphaproteobacteria</taxon>
        <taxon>Rhodobacterales</taxon>
        <taxon>Roseobacteraceae</taxon>
        <taxon>Roseovarius</taxon>
    </lineage>
</organism>
<reference evidence="2 3" key="1">
    <citation type="submission" date="2015-04" db="EMBL/GenBank/DDBJ databases">
        <title>The draft genome sequence of Roseovarius sp.R12b.</title>
        <authorList>
            <person name="Li G."/>
            <person name="Lai Q."/>
            <person name="Shao Z."/>
            <person name="Yan P."/>
        </authorList>
    </citation>
    <scope>NUCLEOTIDE SEQUENCE [LARGE SCALE GENOMIC DNA]</scope>
    <source>
        <strain evidence="2 3">R12B</strain>
    </source>
</reference>
<evidence type="ECO:0000313" key="3">
    <source>
        <dbReference type="Proteomes" id="UP000051295"/>
    </source>
</evidence>
<comment type="caution">
    <text evidence="2">The sequence shown here is derived from an EMBL/GenBank/DDBJ whole genome shotgun (WGS) entry which is preliminary data.</text>
</comment>